<feature type="transmembrane region" description="Helical" evidence="6">
    <location>
        <begin position="71"/>
        <end position="88"/>
    </location>
</feature>
<dbReference type="InterPro" id="IPR001123">
    <property type="entry name" value="LeuE-type"/>
</dbReference>
<keyword evidence="4 6" id="KW-1133">Transmembrane helix</keyword>
<accession>A0A167T1W5</accession>
<protein>
    <submittedName>
        <fullName evidence="7">LysE type translocator family protein</fullName>
    </submittedName>
</protein>
<evidence type="ECO:0000256" key="1">
    <source>
        <dbReference type="ARBA" id="ARBA00004651"/>
    </source>
</evidence>
<keyword evidence="5 6" id="KW-0472">Membrane</keyword>
<reference evidence="7 8" key="1">
    <citation type="journal article" date="2006" name="Syst. Appl. Microbiol.">
        <title>Anoxybacillus amylolyticus sp. nov., a thermophilic amylase producing bacterium isolated from Mount Rittmann (Antarctica).</title>
        <authorList>
            <person name="Poli A."/>
            <person name="Esposito E."/>
            <person name="Lama L."/>
            <person name="Orlando P."/>
            <person name="Nicolaus G."/>
            <person name="de Appolonia F."/>
            <person name="Gambacorta A."/>
            <person name="Nicolaus B."/>
        </authorList>
    </citation>
    <scope>NUCLEOTIDE SEQUENCE [LARGE SCALE GENOMIC DNA]</scope>
    <source>
        <strain evidence="7 8">DSM 15939</strain>
    </source>
</reference>
<comment type="subcellular location">
    <subcellularLocation>
        <location evidence="1">Cell membrane</location>
        <topology evidence="1">Multi-pass membrane protein</topology>
    </subcellularLocation>
</comment>
<dbReference type="GO" id="GO:0005886">
    <property type="term" value="C:plasma membrane"/>
    <property type="evidence" value="ECO:0007669"/>
    <property type="project" value="UniProtKB-SubCell"/>
</dbReference>
<dbReference type="PANTHER" id="PTHR30086">
    <property type="entry name" value="ARGININE EXPORTER PROTEIN ARGO"/>
    <property type="match status" value="1"/>
</dbReference>
<dbReference type="Pfam" id="PF01810">
    <property type="entry name" value="LysE"/>
    <property type="match status" value="1"/>
</dbReference>
<evidence type="ECO:0000256" key="5">
    <source>
        <dbReference type="ARBA" id="ARBA00023136"/>
    </source>
</evidence>
<dbReference type="OrthoDB" id="7874789at2"/>
<dbReference type="EMBL" id="CP015438">
    <property type="protein sequence ID" value="ANB59321.1"/>
    <property type="molecule type" value="Genomic_DNA"/>
</dbReference>
<evidence type="ECO:0000313" key="7">
    <source>
        <dbReference type="EMBL" id="ANB59321.1"/>
    </source>
</evidence>
<feature type="transmembrane region" description="Helical" evidence="6">
    <location>
        <begin position="109"/>
        <end position="134"/>
    </location>
</feature>
<evidence type="ECO:0000256" key="4">
    <source>
        <dbReference type="ARBA" id="ARBA00022989"/>
    </source>
</evidence>
<feature type="transmembrane region" description="Helical" evidence="6">
    <location>
        <begin position="140"/>
        <end position="163"/>
    </location>
</feature>
<sequence>MDVVKGILIGLSVAAPVGPIGLLCIQRTMTHGRVIGFISGLGAATADALYGLIAGLGFTAVTHFLLEQQTWIRFIGALFLAYLGIRTFRAKAARIPAQARGGNALTAYLSVLFLTLSNPMTILSFLAVFSSLAISSSSVFLFLSGVFFGSAIWWLFLSGMVGLFRRRLEERYLTIINRLSGLLLLGFALWAVYGLF</sequence>
<dbReference type="Proteomes" id="UP000076865">
    <property type="component" value="Chromosome"/>
</dbReference>
<evidence type="ECO:0000256" key="2">
    <source>
        <dbReference type="ARBA" id="ARBA00022475"/>
    </source>
</evidence>
<dbReference type="KEGG" id="aamy:GFC30_1944"/>
<gene>
    <name evidence="7" type="ORF">GFC30_1944</name>
</gene>
<feature type="transmembrane region" description="Helical" evidence="6">
    <location>
        <begin position="6"/>
        <end position="25"/>
    </location>
</feature>
<evidence type="ECO:0000256" key="3">
    <source>
        <dbReference type="ARBA" id="ARBA00022692"/>
    </source>
</evidence>
<feature type="transmembrane region" description="Helical" evidence="6">
    <location>
        <begin position="175"/>
        <end position="193"/>
    </location>
</feature>
<name>A0A167T1W5_9BACL</name>
<dbReference type="GO" id="GO:0015171">
    <property type="term" value="F:amino acid transmembrane transporter activity"/>
    <property type="evidence" value="ECO:0007669"/>
    <property type="project" value="TreeGrafter"/>
</dbReference>
<dbReference type="AlphaFoldDB" id="A0A167T1W5"/>
<feature type="transmembrane region" description="Helical" evidence="6">
    <location>
        <begin position="37"/>
        <end position="65"/>
    </location>
</feature>
<organism evidence="7 8">
    <name type="scientific">Anoxybacteroides amylolyticum</name>
    <dbReference type="NCBI Taxonomy" id="294699"/>
    <lineage>
        <taxon>Bacteria</taxon>
        <taxon>Bacillati</taxon>
        <taxon>Bacillota</taxon>
        <taxon>Bacilli</taxon>
        <taxon>Bacillales</taxon>
        <taxon>Anoxybacillaceae</taxon>
        <taxon>Anoxybacteroides</taxon>
    </lineage>
</organism>
<evidence type="ECO:0000256" key="6">
    <source>
        <dbReference type="SAM" id="Phobius"/>
    </source>
</evidence>
<dbReference type="PANTHER" id="PTHR30086:SF20">
    <property type="entry name" value="ARGININE EXPORTER PROTEIN ARGO-RELATED"/>
    <property type="match status" value="1"/>
</dbReference>
<dbReference type="PATRIC" id="fig|294699.3.peg.1993"/>
<proteinExistence type="predicted"/>
<evidence type="ECO:0000313" key="8">
    <source>
        <dbReference type="Proteomes" id="UP000076865"/>
    </source>
</evidence>
<keyword evidence="2" id="KW-1003">Cell membrane</keyword>
<keyword evidence="8" id="KW-1185">Reference proteome</keyword>
<keyword evidence="3 6" id="KW-0812">Transmembrane</keyword>
<dbReference type="RefSeq" id="WP_066324756.1">
    <property type="nucleotide sequence ID" value="NZ_CP015438.1"/>
</dbReference>